<gene>
    <name evidence="8" type="ORF">GRI39_04405</name>
</gene>
<evidence type="ECO:0000256" key="4">
    <source>
        <dbReference type="ARBA" id="ARBA00023150"/>
    </source>
</evidence>
<reference evidence="8 9" key="1">
    <citation type="submission" date="2019-12" db="EMBL/GenBank/DDBJ databases">
        <title>Genomic-based taxomic classification of the family Erythrobacteraceae.</title>
        <authorList>
            <person name="Xu L."/>
        </authorList>
    </citation>
    <scope>NUCLEOTIDE SEQUENCE [LARGE SCALE GENOMIC DNA]</scope>
    <source>
        <strain evidence="8 9">DSM 18604</strain>
    </source>
</reference>
<dbReference type="PANTHER" id="PTHR10192:SF5">
    <property type="entry name" value="GEPHYRIN"/>
    <property type="match status" value="1"/>
</dbReference>
<dbReference type="SUPFAM" id="SSF63867">
    <property type="entry name" value="MoeA C-terminal domain-like"/>
    <property type="match status" value="1"/>
</dbReference>
<dbReference type="InterPro" id="IPR036688">
    <property type="entry name" value="MoeA_C_domain_IV_sf"/>
</dbReference>
<dbReference type="GO" id="GO:0061599">
    <property type="term" value="F:molybdopterin molybdotransferase activity"/>
    <property type="evidence" value="ECO:0007669"/>
    <property type="project" value="UniProtKB-UniRule"/>
</dbReference>
<dbReference type="GO" id="GO:0046872">
    <property type="term" value="F:metal ion binding"/>
    <property type="evidence" value="ECO:0007669"/>
    <property type="project" value="UniProtKB-UniRule"/>
</dbReference>
<comment type="similarity">
    <text evidence="3 6">Belongs to the MoeA family.</text>
</comment>
<evidence type="ECO:0000256" key="1">
    <source>
        <dbReference type="ARBA" id="ARBA00002901"/>
    </source>
</evidence>
<organism evidence="8 9">
    <name type="scientific">Altericroceibacterium indicum</name>
    <dbReference type="NCBI Taxonomy" id="374177"/>
    <lineage>
        <taxon>Bacteria</taxon>
        <taxon>Pseudomonadati</taxon>
        <taxon>Pseudomonadota</taxon>
        <taxon>Alphaproteobacteria</taxon>
        <taxon>Sphingomonadales</taxon>
        <taxon>Erythrobacteraceae</taxon>
        <taxon>Altericroceibacterium</taxon>
    </lineage>
</organism>
<dbReference type="Gene3D" id="3.90.105.10">
    <property type="entry name" value="Molybdopterin biosynthesis moea protein, domain 2"/>
    <property type="match status" value="1"/>
</dbReference>
<dbReference type="NCBIfam" id="TIGR00177">
    <property type="entry name" value="molyb_syn"/>
    <property type="match status" value="1"/>
</dbReference>
<dbReference type="EC" id="2.10.1.1" evidence="6"/>
<evidence type="ECO:0000256" key="5">
    <source>
        <dbReference type="ARBA" id="ARBA00047317"/>
    </source>
</evidence>
<dbReference type="InterPro" id="IPR008284">
    <property type="entry name" value="MoCF_biosynth_CS"/>
</dbReference>
<dbReference type="InterPro" id="IPR036425">
    <property type="entry name" value="MoaB/Mog-like_dom_sf"/>
</dbReference>
<dbReference type="Proteomes" id="UP000460561">
    <property type="component" value="Unassembled WGS sequence"/>
</dbReference>
<comment type="caution">
    <text evidence="8">The sequence shown here is derived from an EMBL/GenBank/DDBJ whole genome shotgun (WGS) entry which is preliminary data.</text>
</comment>
<dbReference type="SUPFAM" id="SSF53218">
    <property type="entry name" value="Molybdenum cofactor biosynthesis proteins"/>
    <property type="match status" value="1"/>
</dbReference>
<comment type="function">
    <text evidence="1 6">Catalyzes the insertion of molybdate into adenylated molybdopterin with the concomitant release of AMP.</text>
</comment>
<dbReference type="InterPro" id="IPR005110">
    <property type="entry name" value="MoeA_linker/N"/>
</dbReference>
<evidence type="ECO:0000259" key="7">
    <source>
        <dbReference type="SMART" id="SM00852"/>
    </source>
</evidence>
<dbReference type="SUPFAM" id="SSF63882">
    <property type="entry name" value="MoeA N-terminal region -like"/>
    <property type="match status" value="1"/>
</dbReference>
<dbReference type="SMART" id="SM00852">
    <property type="entry name" value="MoCF_biosynth"/>
    <property type="match status" value="1"/>
</dbReference>
<evidence type="ECO:0000256" key="3">
    <source>
        <dbReference type="ARBA" id="ARBA00010763"/>
    </source>
</evidence>
<comment type="cofactor">
    <cofactor evidence="6">
        <name>Mg(2+)</name>
        <dbReference type="ChEBI" id="CHEBI:18420"/>
    </cofactor>
</comment>
<dbReference type="Pfam" id="PF03454">
    <property type="entry name" value="MoeA_C"/>
    <property type="match status" value="1"/>
</dbReference>
<dbReference type="RefSeq" id="WP_160738425.1">
    <property type="nucleotide sequence ID" value="NZ_WTYQ01000001.1"/>
</dbReference>
<sequence>MNLPAPLPLTEAQAKLLALADRLPVVELPIAETLGRYLARPLISQRTQPPSDLSAMDGYAMRSGDTSGPWKIVGESAAGHPFSGEIANGEAVRISTGALLPAKAGAILLQEEAAREGQALSTAAGGLATARHIRRAGFDFQEGDALLPRGALMGAPQIALALSAGHMKFAVHQRPRVTIIDTGDELAADAGNCAPHQIPASNGAMIAAMISQIADNIRHIGPVPDDLEKLATALNHAEDADIIVTSGGASVGDHDLLQPALEKAGFKLSFWRVAMKPGKPLMIARKGKQILLGLPGNPVSSYVTAYFFLLPLLRAMAGATSPLPQSQIMRLARNIPAGGKRLEFLRGRYVGDGVEPVDAMQDSSGLMALSQSNALIERPALAKKAEIGEMVAVFPLNSAGMA</sequence>
<comment type="catalytic activity">
    <reaction evidence="5">
        <text>adenylyl-molybdopterin + molybdate = Mo-molybdopterin + AMP + H(+)</text>
        <dbReference type="Rhea" id="RHEA:35047"/>
        <dbReference type="ChEBI" id="CHEBI:15378"/>
        <dbReference type="ChEBI" id="CHEBI:36264"/>
        <dbReference type="ChEBI" id="CHEBI:62727"/>
        <dbReference type="ChEBI" id="CHEBI:71302"/>
        <dbReference type="ChEBI" id="CHEBI:456215"/>
        <dbReference type="EC" id="2.10.1.1"/>
    </reaction>
</comment>
<dbReference type="Gene3D" id="2.40.340.10">
    <property type="entry name" value="MoeA, C-terminal, domain IV"/>
    <property type="match status" value="1"/>
</dbReference>
<evidence type="ECO:0000256" key="2">
    <source>
        <dbReference type="ARBA" id="ARBA00005046"/>
    </source>
</evidence>
<keyword evidence="4 6" id="KW-0501">Molybdenum cofactor biosynthesis</keyword>
<accession>A0A845A9R6</accession>
<dbReference type="PROSITE" id="PS01079">
    <property type="entry name" value="MOCF_BIOSYNTHESIS_2"/>
    <property type="match status" value="1"/>
</dbReference>
<keyword evidence="6" id="KW-0460">Magnesium</keyword>
<keyword evidence="6" id="KW-0500">Molybdenum</keyword>
<dbReference type="CDD" id="cd00887">
    <property type="entry name" value="MoeA"/>
    <property type="match status" value="1"/>
</dbReference>
<dbReference type="Pfam" id="PF00994">
    <property type="entry name" value="MoCF_biosynth"/>
    <property type="match status" value="1"/>
</dbReference>
<dbReference type="EMBL" id="WTYQ01000001">
    <property type="protein sequence ID" value="MXP25286.1"/>
    <property type="molecule type" value="Genomic_DNA"/>
</dbReference>
<dbReference type="OrthoDB" id="9804758at2"/>
<dbReference type="GO" id="GO:0006777">
    <property type="term" value="P:Mo-molybdopterin cofactor biosynthetic process"/>
    <property type="evidence" value="ECO:0007669"/>
    <property type="project" value="UniProtKB-UniRule"/>
</dbReference>
<keyword evidence="6 8" id="KW-0808">Transferase</keyword>
<keyword evidence="9" id="KW-1185">Reference proteome</keyword>
<dbReference type="Pfam" id="PF03453">
    <property type="entry name" value="MoeA_N"/>
    <property type="match status" value="1"/>
</dbReference>
<evidence type="ECO:0000256" key="6">
    <source>
        <dbReference type="RuleBase" id="RU365090"/>
    </source>
</evidence>
<feature type="domain" description="MoaB/Mog" evidence="7">
    <location>
        <begin position="178"/>
        <end position="315"/>
    </location>
</feature>
<proteinExistence type="inferred from homology"/>
<comment type="pathway">
    <text evidence="2 6">Cofactor biosynthesis; molybdopterin biosynthesis.</text>
</comment>
<dbReference type="InterPro" id="IPR036135">
    <property type="entry name" value="MoeA_linker/N_sf"/>
</dbReference>
<dbReference type="PANTHER" id="PTHR10192">
    <property type="entry name" value="MOLYBDOPTERIN BIOSYNTHESIS PROTEIN"/>
    <property type="match status" value="1"/>
</dbReference>
<dbReference type="InterPro" id="IPR005111">
    <property type="entry name" value="MoeA_C_domain_IV"/>
</dbReference>
<dbReference type="Gene3D" id="2.170.190.11">
    <property type="entry name" value="Molybdopterin biosynthesis moea protein, domain 3"/>
    <property type="match status" value="1"/>
</dbReference>
<dbReference type="Gene3D" id="3.40.980.10">
    <property type="entry name" value="MoaB/Mog-like domain"/>
    <property type="match status" value="1"/>
</dbReference>
<evidence type="ECO:0000313" key="9">
    <source>
        <dbReference type="Proteomes" id="UP000460561"/>
    </source>
</evidence>
<evidence type="ECO:0000313" key="8">
    <source>
        <dbReference type="EMBL" id="MXP25286.1"/>
    </source>
</evidence>
<dbReference type="AlphaFoldDB" id="A0A845A9R6"/>
<dbReference type="UniPathway" id="UPA00344"/>
<dbReference type="GO" id="GO:0005829">
    <property type="term" value="C:cytosol"/>
    <property type="evidence" value="ECO:0007669"/>
    <property type="project" value="TreeGrafter"/>
</dbReference>
<name>A0A845A9R6_9SPHN</name>
<dbReference type="InterPro" id="IPR001453">
    <property type="entry name" value="MoaB/Mog_dom"/>
</dbReference>
<protein>
    <recommendedName>
        <fullName evidence="6">Molybdopterin molybdenumtransferase</fullName>
        <ecNumber evidence="6">2.10.1.1</ecNumber>
    </recommendedName>
</protein>
<keyword evidence="6" id="KW-0479">Metal-binding</keyword>
<dbReference type="InterPro" id="IPR038987">
    <property type="entry name" value="MoeA-like"/>
</dbReference>